<dbReference type="PANTHER" id="PTHR47773">
    <property type="entry name" value="SI:DKEY-9I5.2-RELATED"/>
    <property type="match status" value="1"/>
</dbReference>
<feature type="compositionally biased region" description="Polar residues" evidence="1">
    <location>
        <begin position="109"/>
        <end position="118"/>
    </location>
</feature>
<feature type="region of interest" description="Disordered" evidence="1">
    <location>
        <begin position="330"/>
        <end position="365"/>
    </location>
</feature>
<feature type="compositionally biased region" description="Pro residues" evidence="1">
    <location>
        <begin position="89"/>
        <end position="102"/>
    </location>
</feature>
<evidence type="ECO:0000256" key="1">
    <source>
        <dbReference type="SAM" id="MobiDB-lite"/>
    </source>
</evidence>
<protein>
    <submittedName>
        <fullName evidence="2">Uncharacterized protein</fullName>
    </submittedName>
</protein>
<proteinExistence type="predicted"/>
<reference evidence="2 3" key="1">
    <citation type="submission" date="2021-06" db="EMBL/GenBank/DDBJ databases">
        <authorList>
            <person name="Palmer J.M."/>
        </authorList>
    </citation>
    <scope>NUCLEOTIDE SEQUENCE [LARGE SCALE GENOMIC DNA]</scope>
    <source>
        <strain evidence="2 3">AS_MEX2019</strain>
        <tissue evidence="2">Muscle</tissue>
    </source>
</reference>
<accession>A0ABV0XKD7</accession>
<feature type="compositionally biased region" description="Low complexity" evidence="1">
    <location>
        <begin position="64"/>
        <end position="88"/>
    </location>
</feature>
<keyword evidence="3" id="KW-1185">Reference proteome</keyword>
<sequence>MEYLYSQSGQSLTVMNNPEEEDRLVEQLDDEAVDEGFVEEEPEDLTVPVLYEPFGTVPLHSSIPQASNHSSSAPSSPQPSISSQGLPPYQHPAQPPLQPPLQHPAEPSGASSPVTSAGCSVADQAPAPVLGPDGIPGWDKVQDLAEYLMSLRQALYLDEQQVTEVIRLWTALPDGDKRRINYQPRHQPKLAHGRFKAPKNTGVTPGVESVKRSLIGHPGGPAQWPSTSCLVEAMCIKLCSLHRSPTKKDGVRLPGWTKVLTDYHHIRDLVLNSHTLMEATSLQLFVLNQRILTQWFNRRESTQESSVLTQGLAAEGGIAVASSQLPAPRERLDQTPSTSGLQHQFVLPPNRAGQAPKLRPGRRPASATAVRPIVPAAPLPLPAPVPPLQFISVNAGSMVMAAGAGHPSGFLPLAPTLILPATQVVLAPTAIVSVSSSTQRKRRRRAEEETTGAEKRKYIREVAFNKCTRCGQAKTKEFGHSRFGSATFCPSNSGGKSLEEWLAEQRQLKREGNPPP</sequence>
<dbReference type="Proteomes" id="UP001469553">
    <property type="component" value="Unassembled WGS sequence"/>
</dbReference>
<feature type="compositionally biased region" description="Acidic residues" evidence="1">
    <location>
        <begin position="18"/>
        <end position="44"/>
    </location>
</feature>
<name>A0ABV0XKD7_9TELE</name>
<dbReference type="PANTHER" id="PTHR47773:SF1">
    <property type="entry name" value="C2H2-TYPE DOMAIN-CONTAINING PROTEIN"/>
    <property type="match status" value="1"/>
</dbReference>
<dbReference type="EMBL" id="JAHRIP010005197">
    <property type="protein sequence ID" value="MEQ2281920.1"/>
    <property type="molecule type" value="Genomic_DNA"/>
</dbReference>
<evidence type="ECO:0000313" key="2">
    <source>
        <dbReference type="EMBL" id="MEQ2281920.1"/>
    </source>
</evidence>
<gene>
    <name evidence="2" type="ORF">AMECASPLE_035261</name>
</gene>
<comment type="caution">
    <text evidence="2">The sequence shown here is derived from an EMBL/GenBank/DDBJ whole genome shotgun (WGS) entry which is preliminary data.</text>
</comment>
<evidence type="ECO:0000313" key="3">
    <source>
        <dbReference type="Proteomes" id="UP001469553"/>
    </source>
</evidence>
<organism evidence="2 3">
    <name type="scientific">Ameca splendens</name>
    <dbReference type="NCBI Taxonomy" id="208324"/>
    <lineage>
        <taxon>Eukaryota</taxon>
        <taxon>Metazoa</taxon>
        <taxon>Chordata</taxon>
        <taxon>Craniata</taxon>
        <taxon>Vertebrata</taxon>
        <taxon>Euteleostomi</taxon>
        <taxon>Actinopterygii</taxon>
        <taxon>Neopterygii</taxon>
        <taxon>Teleostei</taxon>
        <taxon>Neoteleostei</taxon>
        <taxon>Acanthomorphata</taxon>
        <taxon>Ovalentaria</taxon>
        <taxon>Atherinomorphae</taxon>
        <taxon>Cyprinodontiformes</taxon>
        <taxon>Goodeidae</taxon>
        <taxon>Ameca</taxon>
    </lineage>
</organism>
<feature type="region of interest" description="Disordered" evidence="1">
    <location>
        <begin position="1"/>
        <end position="130"/>
    </location>
</feature>
<feature type="compositionally biased region" description="Polar residues" evidence="1">
    <location>
        <begin position="1"/>
        <end position="16"/>
    </location>
</feature>